<dbReference type="PANTHER" id="PTHR33387:SF3">
    <property type="entry name" value="DUF985 DOMAIN-CONTAINING PROTEIN"/>
    <property type="match status" value="1"/>
</dbReference>
<dbReference type="Pfam" id="PF06172">
    <property type="entry name" value="Cupin_5"/>
    <property type="match status" value="1"/>
</dbReference>
<reference evidence="2 3" key="1">
    <citation type="submission" date="2016-10" db="EMBL/GenBank/DDBJ databases">
        <authorList>
            <person name="de Groot N.N."/>
        </authorList>
    </citation>
    <scope>NUCLEOTIDE SEQUENCE [LARGE SCALE GENOMIC DNA]</scope>
    <source>
        <strain evidence="2 3">DSM 21771</strain>
    </source>
</reference>
<evidence type="ECO:0000313" key="2">
    <source>
        <dbReference type="EMBL" id="SDJ06722.1"/>
    </source>
</evidence>
<dbReference type="SUPFAM" id="SSF51182">
    <property type="entry name" value="RmlC-like cupins"/>
    <property type="match status" value="1"/>
</dbReference>
<evidence type="ECO:0000313" key="3">
    <source>
        <dbReference type="Proteomes" id="UP000198853"/>
    </source>
</evidence>
<dbReference type="CDD" id="cd06121">
    <property type="entry name" value="cupin_YML079wp"/>
    <property type="match status" value="1"/>
</dbReference>
<keyword evidence="3" id="KW-1185">Reference proteome</keyword>
<sequence length="163" mass="18642">MKPASYWIDRLQMKAHPEGGYFVETFASNREMETTDGRRRRTYSSIYFLLEPSNPSHFHRLRSDEIWYYHAGEPLSVHVIHPDGTYEQIKIGPNLEEGQQLSAVVPAGSIFGSSVQSHYALVSCLVSPGFVYADFELFTQAELLADYPQHAAIIRELAYERLK</sequence>
<organism evidence="2 3">
    <name type="scientific">Natribacillus halophilus</name>
    <dbReference type="NCBI Taxonomy" id="549003"/>
    <lineage>
        <taxon>Bacteria</taxon>
        <taxon>Bacillati</taxon>
        <taxon>Bacillota</taxon>
        <taxon>Bacilli</taxon>
        <taxon>Bacillales</taxon>
        <taxon>Bacillaceae</taxon>
        <taxon>Natribacillus</taxon>
    </lineage>
</organism>
<dbReference type="InterPro" id="IPR039935">
    <property type="entry name" value="YML079W-like"/>
</dbReference>
<dbReference type="AlphaFoldDB" id="A0A1G8QPQ1"/>
<gene>
    <name evidence="2" type="ORF">SAMN04488123_11339</name>
</gene>
<dbReference type="PANTHER" id="PTHR33387">
    <property type="entry name" value="RMLC-LIKE JELLY ROLL FOLD PROTEIN"/>
    <property type="match status" value="1"/>
</dbReference>
<dbReference type="Gene3D" id="2.60.120.10">
    <property type="entry name" value="Jelly Rolls"/>
    <property type="match status" value="1"/>
</dbReference>
<dbReference type="Proteomes" id="UP000198853">
    <property type="component" value="Unassembled WGS sequence"/>
</dbReference>
<dbReference type="InterPro" id="IPR014710">
    <property type="entry name" value="RmlC-like_jellyroll"/>
</dbReference>
<feature type="domain" description="DUF985" evidence="1">
    <location>
        <begin position="6"/>
        <end position="138"/>
    </location>
</feature>
<dbReference type="InterPro" id="IPR011051">
    <property type="entry name" value="RmlC_Cupin_sf"/>
</dbReference>
<evidence type="ECO:0000259" key="1">
    <source>
        <dbReference type="Pfam" id="PF06172"/>
    </source>
</evidence>
<dbReference type="EMBL" id="FNEN01000013">
    <property type="protein sequence ID" value="SDJ06722.1"/>
    <property type="molecule type" value="Genomic_DNA"/>
</dbReference>
<protein>
    <recommendedName>
        <fullName evidence="1">DUF985 domain-containing protein</fullName>
    </recommendedName>
</protein>
<dbReference type="RefSeq" id="WP_245723171.1">
    <property type="nucleotide sequence ID" value="NZ_FNEN01000013.1"/>
</dbReference>
<name>A0A1G8QPQ1_9BACI</name>
<dbReference type="InterPro" id="IPR009327">
    <property type="entry name" value="Cupin_DUF985"/>
</dbReference>
<accession>A0A1G8QPQ1</accession>
<proteinExistence type="predicted"/>